<evidence type="ECO:0000256" key="6">
    <source>
        <dbReference type="RuleBase" id="RU362028"/>
    </source>
</evidence>
<sequence length="327" mass="37602">MQKIKVTANDSKRRLDRFLRKYLERATLGSIYKIIRKDVKVNGQRKDNNYVLEEGDEITLYLSDERIAALSAPKKAASRRKSKKTFTVIYEDDNILIANKPFGLLTHGDRNEKKNHLANQVKDYLIEKGEYNPRTEKVFSPAPANRLDRNTTGLVLFGKNSDALRTLNRYIREDRISKFYRTIVYGNLEKKLELHGRLEKDSDTNTVAIYDVNETEGRAIETIVTPIQPLRNSTLVEVDLVTGRTHQIRAHLASIGHPVIGDSKYAKGPAKGFNHRLYESCHLSTQLLHSFRLEFRNCDGPLEYLNGRVFEAPLPEQFEEILEELSK</sequence>
<dbReference type="RefSeq" id="WP_154554921.1">
    <property type="nucleotide sequence ID" value="NZ_VUNA01000022.1"/>
</dbReference>
<dbReference type="InterPro" id="IPR036986">
    <property type="entry name" value="S4_RNA-bd_sf"/>
</dbReference>
<comment type="function">
    <text evidence="6">Responsible for synthesis of pseudouridine from uracil.</text>
</comment>
<protein>
    <recommendedName>
        <fullName evidence="6">Pseudouridine synthase</fullName>
        <ecNumber evidence="6">5.4.99.-</ecNumber>
    </recommendedName>
</protein>
<dbReference type="PROSITE" id="PS50889">
    <property type="entry name" value="S4"/>
    <property type="match status" value="1"/>
</dbReference>
<evidence type="ECO:0000313" key="8">
    <source>
        <dbReference type="EMBL" id="MST71357.1"/>
    </source>
</evidence>
<dbReference type="PANTHER" id="PTHR21600:SF83">
    <property type="entry name" value="PSEUDOURIDYLATE SYNTHASE RPUSD4, MITOCHONDRIAL"/>
    <property type="match status" value="1"/>
</dbReference>
<dbReference type="PANTHER" id="PTHR21600">
    <property type="entry name" value="MITOCHONDRIAL RNA PSEUDOURIDINE SYNTHASE"/>
    <property type="match status" value="1"/>
</dbReference>
<dbReference type="SUPFAM" id="SSF55120">
    <property type="entry name" value="Pseudouridine synthase"/>
    <property type="match status" value="1"/>
</dbReference>
<evidence type="ECO:0000256" key="1">
    <source>
        <dbReference type="ARBA" id="ARBA00000073"/>
    </source>
</evidence>
<comment type="catalytic activity">
    <reaction evidence="1 6">
        <text>a uridine in RNA = a pseudouridine in RNA</text>
        <dbReference type="Rhea" id="RHEA:48348"/>
        <dbReference type="Rhea" id="RHEA-COMP:12068"/>
        <dbReference type="Rhea" id="RHEA-COMP:12069"/>
        <dbReference type="ChEBI" id="CHEBI:65314"/>
        <dbReference type="ChEBI" id="CHEBI:65315"/>
    </reaction>
</comment>
<dbReference type="EMBL" id="VUNA01000022">
    <property type="protein sequence ID" value="MST71357.1"/>
    <property type="molecule type" value="Genomic_DNA"/>
</dbReference>
<dbReference type="Gene3D" id="3.30.2350.10">
    <property type="entry name" value="Pseudouridine synthase"/>
    <property type="match status" value="1"/>
</dbReference>
<keyword evidence="3 6" id="KW-0413">Isomerase</keyword>
<dbReference type="Pfam" id="PF00849">
    <property type="entry name" value="PseudoU_synth_2"/>
    <property type="match status" value="1"/>
</dbReference>
<dbReference type="InterPro" id="IPR006145">
    <property type="entry name" value="PsdUridine_synth_RsuA/RluA"/>
</dbReference>
<gene>
    <name evidence="8" type="ORF">FYJ65_08580</name>
</gene>
<dbReference type="NCBIfam" id="TIGR00005">
    <property type="entry name" value="rluA_subfam"/>
    <property type="match status" value="1"/>
</dbReference>
<keyword evidence="5" id="KW-0694">RNA-binding</keyword>
<proteinExistence type="inferred from homology"/>
<evidence type="ECO:0000256" key="3">
    <source>
        <dbReference type="ARBA" id="ARBA00023235"/>
    </source>
</evidence>
<dbReference type="InterPro" id="IPR002942">
    <property type="entry name" value="S4_RNA-bd"/>
</dbReference>
<feature type="domain" description="RNA-binding S4" evidence="7">
    <location>
        <begin position="13"/>
        <end position="72"/>
    </location>
</feature>
<dbReference type="Proteomes" id="UP000469424">
    <property type="component" value="Unassembled WGS sequence"/>
</dbReference>
<evidence type="ECO:0000313" key="9">
    <source>
        <dbReference type="Proteomes" id="UP000469424"/>
    </source>
</evidence>
<keyword evidence="9" id="KW-1185">Reference proteome</keyword>
<name>A0A6N7X7A6_9FIRM</name>
<evidence type="ECO:0000256" key="5">
    <source>
        <dbReference type="PROSITE-ProRule" id="PRU00182"/>
    </source>
</evidence>
<organism evidence="8 9">
    <name type="scientific">Mogibacterium kristiansenii</name>
    <dbReference type="NCBI Taxonomy" id="2606708"/>
    <lineage>
        <taxon>Bacteria</taxon>
        <taxon>Bacillati</taxon>
        <taxon>Bacillota</taxon>
        <taxon>Clostridia</taxon>
        <taxon>Peptostreptococcales</taxon>
        <taxon>Anaerovoracaceae</taxon>
        <taxon>Mogibacterium</taxon>
    </lineage>
</organism>
<evidence type="ECO:0000259" key="7">
    <source>
        <dbReference type="SMART" id="SM00363"/>
    </source>
</evidence>
<comment type="similarity">
    <text evidence="2 6">Belongs to the pseudouridine synthase RluA family.</text>
</comment>
<accession>A0A6N7X7A6</accession>
<dbReference type="CDD" id="cd02869">
    <property type="entry name" value="PseudoU_synth_RluA_like"/>
    <property type="match status" value="1"/>
</dbReference>
<dbReference type="GO" id="GO:0003723">
    <property type="term" value="F:RNA binding"/>
    <property type="evidence" value="ECO:0007669"/>
    <property type="project" value="UniProtKB-KW"/>
</dbReference>
<dbReference type="InterPro" id="IPR050188">
    <property type="entry name" value="RluA_PseudoU_synthase"/>
</dbReference>
<comment type="caution">
    <text evidence="8">The sequence shown here is derived from an EMBL/GenBank/DDBJ whole genome shotgun (WGS) entry which is preliminary data.</text>
</comment>
<dbReference type="InterPro" id="IPR020103">
    <property type="entry name" value="PsdUridine_synth_cat_dom_sf"/>
</dbReference>
<dbReference type="PROSITE" id="PS01129">
    <property type="entry name" value="PSI_RLU"/>
    <property type="match status" value="1"/>
</dbReference>
<evidence type="ECO:0000256" key="4">
    <source>
        <dbReference type="PIRSR" id="PIRSR606225-1"/>
    </source>
</evidence>
<dbReference type="SMART" id="SM00363">
    <property type="entry name" value="S4"/>
    <property type="match status" value="1"/>
</dbReference>
<dbReference type="InterPro" id="IPR006225">
    <property type="entry name" value="PsdUridine_synth_RluC/D"/>
</dbReference>
<dbReference type="GO" id="GO:0120159">
    <property type="term" value="F:rRNA pseudouridine synthase activity"/>
    <property type="evidence" value="ECO:0007669"/>
    <property type="project" value="UniProtKB-ARBA"/>
</dbReference>
<feature type="active site" evidence="4">
    <location>
        <position position="148"/>
    </location>
</feature>
<dbReference type="EC" id="5.4.99.-" evidence="6"/>
<dbReference type="SUPFAM" id="SSF55174">
    <property type="entry name" value="Alpha-L RNA-binding motif"/>
    <property type="match status" value="1"/>
</dbReference>
<reference evidence="8 9" key="1">
    <citation type="submission" date="2019-08" db="EMBL/GenBank/DDBJ databases">
        <title>In-depth cultivation of the pig gut microbiome towards novel bacterial diversity and tailored functional studies.</title>
        <authorList>
            <person name="Wylensek D."/>
            <person name="Hitch T.C.A."/>
            <person name="Clavel T."/>
        </authorList>
    </citation>
    <scope>NUCLEOTIDE SEQUENCE [LARGE SCALE GENOMIC DNA]</scope>
    <source>
        <strain evidence="8 9">WCA-MUC-591-APC-4B</strain>
    </source>
</reference>
<evidence type="ECO:0000256" key="2">
    <source>
        <dbReference type="ARBA" id="ARBA00010876"/>
    </source>
</evidence>
<dbReference type="GO" id="GO:0000455">
    <property type="term" value="P:enzyme-directed rRNA pseudouridine synthesis"/>
    <property type="evidence" value="ECO:0007669"/>
    <property type="project" value="UniProtKB-ARBA"/>
</dbReference>
<dbReference type="InterPro" id="IPR006224">
    <property type="entry name" value="PsdUridine_synth_RluA-like_CS"/>
</dbReference>
<dbReference type="AlphaFoldDB" id="A0A6N7X7A6"/>
<dbReference type="Gene3D" id="3.10.290.10">
    <property type="entry name" value="RNA-binding S4 domain"/>
    <property type="match status" value="1"/>
</dbReference>